<evidence type="ECO:0000256" key="2">
    <source>
        <dbReference type="ARBA" id="ARBA00023015"/>
    </source>
</evidence>
<accession>A0A239L007</accession>
<keyword evidence="3 6" id="KW-0238">DNA-binding</keyword>
<dbReference type="SUPFAM" id="SSF53850">
    <property type="entry name" value="Periplasmic binding protein-like II"/>
    <property type="match status" value="1"/>
</dbReference>
<dbReference type="Gene3D" id="1.10.10.10">
    <property type="entry name" value="Winged helix-like DNA-binding domain superfamily/Winged helix DNA-binding domain"/>
    <property type="match status" value="1"/>
</dbReference>
<dbReference type="GO" id="GO:0003700">
    <property type="term" value="F:DNA-binding transcription factor activity"/>
    <property type="evidence" value="ECO:0007669"/>
    <property type="project" value="InterPro"/>
</dbReference>
<dbReference type="PROSITE" id="PS50931">
    <property type="entry name" value="HTH_LYSR"/>
    <property type="match status" value="1"/>
</dbReference>
<dbReference type="InterPro" id="IPR000847">
    <property type="entry name" value="LysR_HTH_N"/>
</dbReference>
<dbReference type="InterPro" id="IPR036390">
    <property type="entry name" value="WH_DNA-bd_sf"/>
</dbReference>
<dbReference type="Gene3D" id="3.40.190.10">
    <property type="entry name" value="Periplasmic binding protein-like II"/>
    <property type="match status" value="2"/>
</dbReference>
<dbReference type="GO" id="GO:0000976">
    <property type="term" value="F:transcription cis-regulatory region binding"/>
    <property type="evidence" value="ECO:0007669"/>
    <property type="project" value="TreeGrafter"/>
</dbReference>
<dbReference type="PANTHER" id="PTHR30126:SF99">
    <property type="entry name" value="TRANSCRIPTIONAL REGULATOR LYSR FAMILY"/>
    <property type="match status" value="1"/>
</dbReference>
<feature type="domain" description="HTH lysR-type" evidence="5">
    <location>
        <begin position="2"/>
        <end position="59"/>
    </location>
</feature>
<organism evidence="6 7">
    <name type="scientific">Tropicimonas sediminicola</name>
    <dbReference type="NCBI Taxonomy" id="1031541"/>
    <lineage>
        <taxon>Bacteria</taxon>
        <taxon>Pseudomonadati</taxon>
        <taxon>Pseudomonadota</taxon>
        <taxon>Alphaproteobacteria</taxon>
        <taxon>Rhodobacterales</taxon>
        <taxon>Roseobacteraceae</taxon>
        <taxon>Tropicimonas</taxon>
    </lineage>
</organism>
<dbReference type="InterPro" id="IPR036388">
    <property type="entry name" value="WH-like_DNA-bd_sf"/>
</dbReference>
<name>A0A239L007_9RHOB</name>
<keyword evidence="2" id="KW-0805">Transcription regulation</keyword>
<comment type="similarity">
    <text evidence="1">Belongs to the LysR transcriptional regulatory family.</text>
</comment>
<dbReference type="Pfam" id="PF00126">
    <property type="entry name" value="HTH_1"/>
    <property type="match status" value="1"/>
</dbReference>
<evidence type="ECO:0000256" key="3">
    <source>
        <dbReference type="ARBA" id="ARBA00023125"/>
    </source>
</evidence>
<gene>
    <name evidence="6" type="ORF">SAMN05421757_108106</name>
</gene>
<dbReference type="EMBL" id="FZOY01000008">
    <property type="protein sequence ID" value="SNT22884.1"/>
    <property type="molecule type" value="Genomic_DNA"/>
</dbReference>
<dbReference type="SUPFAM" id="SSF46785">
    <property type="entry name" value="Winged helix' DNA-binding domain"/>
    <property type="match status" value="1"/>
</dbReference>
<sequence>MLNATWLETFTVLCETRHFTRAAQRLNMTQPGVSQHLRKLEGQIGRALVDKEGKSFALTPAGEAVFAMGQARRAEERRLRELVETDDPDVGAAHIACSGSFATLLYPHLLRLMHDAPGLQVHLEAAPRRSVLAGVLEDRFDLGILGEDPRHPRLEARQIGTEELCLVLPAEAAAEPVTFDGLQARGFIAHPDGYAYADDLFALNFEDAFSGADRLRLRGFVNQIGQIPAAVAAGIGYTLLPRSGVDAYSGRDRLWLAALPRRRYHALWLVHRKGRRLNARLSRLAQVIGAVADTLSPG</sequence>
<dbReference type="OrthoDB" id="9811588at2"/>
<keyword evidence="7" id="KW-1185">Reference proteome</keyword>
<evidence type="ECO:0000256" key="4">
    <source>
        <dbReference type="ARBA" id="ARBA00023163"/>
    </source>
</evidence>
<dbReference type="Pfam" id="PF03466">
    <property type="entry name" value="LysR_substrate"/>
    <property type="match status" value="1"/>
</dbReference>
<dbReference type="RefSeq" id="WP_089234607.1">
    <property type="nucleotide sequence ID" value="NZ_FZOY01000008.1"/>
</dbReference>
<dbReference type="PRINTS" id="PR00039">
    <property type="entry name" value="HTHLYSR"/>
</dbReference>
<evidence type="ECO:0000259" key="5">
    <source>
        <dbReference type="PROSITE" id="PS50931"/>
    </source>
</evidence>
<protein>
    <submittedName>
        <fullName evidence="6">DNA-binding transcriptional regulator, LysR family</fullName>
    </submittedName>
</protein>
<evidence type="ECO:0000256" key="1">
    <source>
        <dbReference type="ARBA" id="ARBA00009437"/>
    </source>
</evidence>
<dbReference type="CDD" id="cd05466">
    <property type="entry name" value="PBP2_LTTR_substrate"/>
    <property type="match status" value="1"/>
</dbReference>
<dbReference type="AlphaFoldDB" id="A0A239L007"/>
<evidence type="ECO:0000313" key="7">
    <source>
        <dbReference type="Proteomes" id="UP000198426"/>
    </source>
</evidence>
<dbReference type="Proteomes" id="UP000198426">
    <property type="component" value="Unassembled WGS sequence"/>
</dbReference>
<reference evidence="6 7" key="1">
    <citation type="submission" date="2017-06" db="EMBL/GenBank/DDBJ databases">
        <authorList>
            <person name="Kim H.J."/>
            <person name="Triplett B.A."/>
        </authorList>
    </citation>
    <scope>NUCLEOTIDE SEQUENCE [LARGE SCALE GENOMIC DNA]</scope>
    <source>
        <strain evidence="6 7">DSM 29339</strain>
    </source>
</reference>
<evidence type="ECO:0000313" key="6">
    <source>
        <dbReference type="EMBL" id="SNT22884.1"/>
    </source>
</evidence>
<keyword evidence="4" id="KW-0804">Transcription</keyword>
<dbReference type="InterPro" id="IPR005119">
    <property type="entry name" value="LysR_subst-bd"/>
</dbReference>
<proteinExistence type="inferred from homology"/>
<dbReference type="PANTHER" id="PTHR30126">
    <property type="entry name" value="HTH-TYPE TRANSCRIPTIONAL REGULATOR"/>
    <property type="match status" value="1"/>
</dbReference>